<dbReference type="InterPro" id="IPR029068">
    <property type="entry name" value="Glyas_Bleomycin-R_OHBP_Dase"/>
</dbReference>
<dbReference type="InterPro" id="IPR041581">
    <property type="entry name" value="Glyoxalase_6"/>
</dbReference>
<evidence type="ECO:0000313" key="3">
    <source>
        <dbReference type="Proteomes" id="UP001156670"/>
    </source>
</evidence>
<comment type="caution">
    <text evidence="2">The sequence shown here is derived from an EMBL/GenBank/DDBJ whole genome shotgun (WGS) entry which is preliminary data.</text>
</comment>
<dbReference type="SUPFAM" id="SSF54593">
    <property type="entry name" value="Glyoxalase/Bleomycin resistance protein/Dihydroxybiphenyl dioxygenase"/>
    <property type="match status" value="1"/>
</dbReference>
<dbReference type="Gene3D" id="3.10.180.10">
    <property type="entry name" value="2,3-Dihydroxybiphenyl 1,2-Dioxygenase, domain 1"/>
    <property type="match status" value="1"/>
</dbReference>
<evidence type="ECO:0000313" key="2">
    <source>
        <dbReference type="EMBL" id="GLQ92263.1"/>
    </source>
</evidence>
<accession>A0ABQ5XP50</accession>
<keyword evidence="3" id="KW-1185">Reference proteome</keyword>
<sequence length="110" mass="11966">MSAMFRSSRDVIIRTEAWADAVNFYTSVLGLAAVQRGEGMVGFETGEFRLYVEKGAAHGPVFEFLVPDVQAAKAQLLAAGCEVVEEDAQLPRCYLRDPYGLIFNIGTSGT</sequence>
<dbReference type="Pfam" id="PF18029">
    <property type="entry name" value="Glyoxalase_6"/>
    <property type="match status" value="1"/>
</dbReference>
<name>A0ABQ5XP50_9GAMM</name>
<evidence type="ECO:0000259" key="1">
    <source>
        <dbReference type="Pfam" id="PF18029"/>
    </source>
</evidence>
<dbReference type="EMBL" id="BSOB01000010">
    <property type="protein sequence ID" value="GLQ92263.1"/>
    <property type="molecule type" value="Genomic_DNA"/>
</dbReference>
<gene>
    <name evidence="2" type="ORF">GCM10007901_12140</name>
</gene>
<organism evidence="2 3">
    <name type="scientific">Dyella acidisoli</name>
    <dbReference type="NCBI Taxonomy" id="1867834"/>
    <lineage>
        <taxon>Bacteria</taxon>
        <taxon>Pseudomonadati</taxon>
        <taxon>Pseudomonadota</taxon>
        <taxon>Gammaproteobacteria</taxon>
        <taxon>Lysobacterales</taxon>
        <taxon>Rhodanobacteraceae</taxon>
        <taxon>Dyella</taxon>
    </lineage>
</organism>
<feature type="domain" description="Glyoxalase-like" evidence="1">
    <location>
        <begin position="11"/>
        <end position="104"/>
    </location>
</feature>
<reference evidence="3" key="1">
    <citation type="journal article" date="2019" name="Int. J. Syst. Evol. Microbiol.">
        <title>The Global Catalogue of Microorganisms (GCM) 10K type strain sequencing project: providing services to taxonomists for standard genome sequencing and annotation.</title>
        <authorList>
            <consortium name="The Broad Institute Genomics Platform"/>
            <consortium name="The Broad Institute Genome Sequencing Center for Infectious Disease"/>
            <person name="Wu L."/>
            <person name="Ma J."/>
        </authorList>
    </citation>
    <scope>NUCLEOTIDE SEQUENCE [LARGE SCALE GENOMIC DNA]</scope>
    <source>
        <strain evidence="3">NBRC 111980</strain>
    </source>
</reference>
<proteinExistence type="predicted"/>
<dbReference type="Proteomes" id="UP001156670">
    <property type="component" value="Unassembled WGS sequence"/>
</dbReference>
<protein>
    <recommendedName>
        <fullName evidence="1">Glyoxalase-like domain-containing protein</fullName>
    </recommendedName>
</protein>
<dbReference type="RefSeq" id="WP_284320000.1">
    <property type="nucleotide sequence ID" value="NZ_BSOB01000010.1"/>
</dbReference>